<dbReference type="EMBL" id="CAJNOB010000005">
    <property type="protein sequence ID" value="CAF0693084.1"/>
    <property type="molecule type" value="Genomic_DNA"/>
</dbReference>
<name>A0A8J2BKH5_9BACT</name>
<keyword evidence="2" id="KW-1185">Reference proteome</keyword>
<reference evidence="1" key="1">
    <citation type="submission" date="2021-02" db="EMBL/GenBank/DDBJ databases">
        <authorList>
            <person name="Cremers G."/>
            <person name="Picone N."/>
        </authorList>
    </citation>
    <scope>NUCLEOTIDE SEQUENCE</scope>
    <source>
        <strain evidence="1">PQ17</strain>
    </source>
</reference>
<proteinExistence type="predicted"/>
<dbReference type="AlphaFoldDB" id="A0A8J2BKH5"/>
<gene>
    <name evidence="1" type="ORF">MPNT_130065</name>
</gene>
<evidence type="ECO:0000313" key="1">
    <source>
        <dbReference type="EMBL" id="CAF0693084.1"/>
    </source>
</evidence>
<organism evidence="1 2">
    <name type="scientific">Candidatus Methylacidithermus pantelleriae</name>
    <dbReference type="NCBI Taxonomy" id="2744239"/>
    <lineage>
        <taxon>Bacteria</taxon>
        <taxon>Pseudomonadati</taxon>
        <taxon>Verrucomicrobiota</taxon>
        <taxon>Methylacidiphilae</taxon>
        <taxon>Methylacidiphilales</taxon>
        <taxon>Methylacidiphilaceae</taxon>
        <taxon>Candidatus Methylacidithermus</taxon>
    </lineage>
</organism>
<protein>
    <submittedName>
        <fullName evidence="1">Uncharacterized protein</fullName>
    </submittedName>
</protein>
<comment type="caution">
    <text evidence="1">The sequence shown here is derived from an EMBL/GenBank/DDBJ whole genome shotgun (WGS) entry which is preliminary data.</text>
</comment>
<dbReference type="Proteomes" id="UP000663859">
    <property type="component" value="Unassembled WGS sequence"/>
</dbReference>
<accession>A0A8J2BKH5</accession>
<evidence type="ECO:0000313" key="2">
    <source>
        <dbReference type="Proteomes" id="UP000663859"/>
    </source>
</evidence>
<sequence length="132" mass="14382">MQGKKLVPVDGLEGQEALDYGGIAVLEAAWQRLGLDSVLAGVGSERKRRLLKAMIFGRILFPSSKLGLREQARGTLLAKVCGLEEKDLEEDDLSRAMDGLNGVWSGIEEEALPGSPARRHKLGALRAFERLL</sequence>